<dbReference type="InterPro" id="IPR051084">
    <property type="entry name" value="H+-coupled_symporters"/>
</dbReference>
<dbReference type="GO" id="GO:0015293">
    <property type="term" value="F:symporter activity"/>
    <property type="evidence" value="ECO:0007669"/>
    <property type="project" value="UniProtKB-KW"/>
</dbReference>
<dbReference type="InterPro" id="IPR036259">
    <property type="entry name" value="MFS_trans_sf"/>
</dbReference>
<feature type="transmembrane region" description="Helical" evidence="8">
    <location>
        <begin position="99"/>
        <end position="119"/>
    </location>
</feature>
<dbReference type="Gene3D" id="1.20.1250.20">
    <property type="entry name" value="MFS general substrate transporter like domains"/>
    <property type="match status" value="2"/>
</dbReference>
<keyword evidence="2" id="KW-0813">Transport</keyword>
<dbReference type="PANTHER" id="PTHR43528:SF5">
    <property type="entry name" value="PROLINE_BETAINE TRANSPORTER"/>
    <property type="match status" value="1"/>
</dbReference>
<proteinExistence type="predicted"/>
<dbReference type="SUPFAM" id="SSF103473">
    <property type="entry name" value="MFS general substrate transporter"/>
    <property type="match status" value="1"/>
</dbReference>
<feature type="transmembrane region" description="Helical" evidence="8">
    <location>
        <begin position="125"/>
        <end position="153"/>
    </location>
</feature>
<keyword evidence="7 8" id="KW-0472">Membrane</keyword>
<evidence type="ECO:0000256" key="8">
    <source>
        <dbReference type="SAM" id="Phobius"/>
    </source>
</evidence>
<dbReference type="InterPro" id="IPR005828">
    <property type="entry name" value="MFS_sugar_transport-like"/>
</dbReference>
<dbReference type="PROSITE" id="PS00216">
    <property type="entry name" value="SUGAR_TRANSPORT_1"/>
    <property type="match status" value="1"/>
</dbReference>
<dbReference type="Pfam" id="PF00083">
    <property type="entry name" value="Sugar_tr"/>
    <property type="match status" value="1"/>
</dbReference>
<feature type="domain" description="Major facilitator superfamily (MFS) profile" evidence="9">
    <location>
        <begin position="27"/>
        <end position="444"/>
    </location>
</feature>
<dbReference type="GO" id="GO:0005886">
    <property type="term" value="C:plasma membrane"/>
    <property type="evidence" value="ECO:0007669"/>
    <property type="project" value="UniProtKB-SubCell"/>
</dbReference>
<dbReference type="EMBL" id="LR217698">
    <property type="protein sequence ID" value="VFP78931.1"/>
    <property type="molecule type" value="Genomic_DNA"/>
</dbReference>
<evidence type="ECO:0000256" key="3">
    <source>
        <dbReference type="ARBA" id="ARBA00022475"/>
    </source>
</evidence>
<evidence type="ECO:0000256" key="6">
    <source>
        <dbReference type="ARBA" id="ARBA00022989"/>
    </source>
</evidence>
<feature type="transmembrane region" description="Helical" evidence="8">
    <location>
        <begin position="418"/>
        <end position="439"/>
    </location>
</feature>
<accession>A0A451CZZ5</accession>
<feature type="transmembrane region" description="Helical" evidence="8">
    <location>
        <begin position="165"/>
        <end position="187"/>
    </location>
</feature>
<sequence>MQLYNKCLNLFKLKNINIMDRVRLPKVIIATSLGNACEWFDFGVYGFMSSEIGKIFFPISDPDVQRISILATFSIPFLIRPLGGLFFGLLGDQYGRQRILSITIIIMSVSTACISFIPSYSVVGIWAPICLILCRIVQGFSVGGEYVGAAIFVSEYSPDCNRGFIASWLDFSSIFGFLLGSGTVVFIASITGKSYFLEWGWRIPFMISIPLGFIGLYMRCRLHETPVFYNYIKQTKIKYCPNFSEGHRISCKENIMQFWKSVLICIGLVVTTNVLYYILLTYIPGYLSYNLHYEESDGLLIMSCVMFVMLFLQPIMGWMSDKFGRRPLVILGSTALFCLSTPSFMLINSGRVCFVIFGLLILAAILNSFTGVTASSLPEMFPTSIRYRALASSFNFSILVAGFTPVILAWLVEITRDLYVPAYCLMIVSVIGFCTGIAMKETANTSLYRIDSINSILYLSSDSLKIYNRNIKKNVI</sequence>
<feature type="transmembrane region" description="Helical" evidence="8">
    <location>
        <begin position="27"/>
        <end position="47"/>
    </location>
</feature>
<dbReference type="AlphaFoldDB" id="A0A451CZZ5"/>
<dbReference type="PANTHER" id="PTHR43528">
    <property type="entry name" value="ALPHA-KETOGLUTARATE PERMEASE"/>
    <property type="match status" value="1"/>
</dbReference>
<evidence type="ECO:0000259" key="9">
    <source>
        <dbReference type="PROSITE" id="PS50850"/>
    </source>
</evidence>
<dbReference type="PROSITE" id="PS00217">
    <property type="entry name" value="SUGAR_TRANSPORT_2"/>
    <property type="match status" value="1"/>
</dbReference>
<name>A0A451CZZ5_9GAMM</name>
<comment type="subcellular location">
    <subcellularLocation>
        <location evidence="1">Cell membrane</location>
        <topology evidence="1">Multi-pass membrane protein</topology>
    </subcellularLocation>
</comment>
<keyword evidence="6 8" id="KW-1133">Transmembrane helix</keyword>
<organism evidence="10 11">
    <name type="scientific">Candidatus Erwinia haradaeae</name>
    <dbReference type="NCBI Taxonomy" id="1922217"/>
    <lineage>
        <taxon>Bacteria</taxon>
        <taxon>Pseudomonadati</taxon>
        <taxon>Pseudomonadota</taxon>
        <taxon>Gammaproteobacteria</taxon>
        <taxon>Enterobacterales</taxon>
        <taxon>Erwiniaceae</taxon>
        <taxon>Erwinia</taxon>
    </lineage>
</organism>
<dbReference type="InterPro" id="IPR005829">
    <property type="entry name" value="Sugar_transporter_CS"/>
</dbReference>
<keyword evidence="3" id="KW-1003">Cell membrane</keyword>
<evidence type="ECO:0000256" key="7">
    <source>
        <dbReference type="ARBA" id="ARBA00023136"/>
    </source>
</evidence>
<feature type="transmembrane region" description="Helical" evidence="8">
    <location>
        <begin position="299"/>
        <end position="316"/>
    </location>
</feature>
<evidence type="ECO:0000256" key="1">
    <source>
        <dbReference type="ARBA" id="ARBA00004651"/>
    </source>
</evidence>
<reference evidence="10 11" key="1">
    <citation type="submission" date="2019-02" db="EMBL/GenBank/DDBJ databases">
        <authorList>
            <person name="Manzano-Marin A."/>
            <person name="Manzano-Marin A."/>
        </authorList>
    </citation>
    <scope>NUCLEOTIDE SEQUENCE [LARGE SCALE GENOMIC DNA]</scope>
    <source>
        <strain evidence="10 11">ErCicurtihirsuta</strain>
    </source>
</reference>
<gene>
    <name evidence="10" type="primary">proP</name>
    <name evidence="10" type="ORF">ERCICURT3053_583</name>
</gene>
<feature type="transmembrane region" description="Helical" evidence="8">
    <location>
        <begin position="199"/>
        <end position="218"/>
    </location>
</feature>
<dbReference type="PROSITE" id="PS50850">
    <property type="entry name" value="MFS"/>
    <property type="match status" value="1"/>
</dbReference>
<keyword evidence="5" id="KW-0769">Symport</keyword>
<feature type="transmembrane region" description="Helical" evidence="8">
    <location>
        <begin position="389"/>
        <end position="412"/>
    </location>
</feature>
<keyword evidence="4 8" id="KW-0812">Transmembrane</keyword>
<evidence type="ECO:0000313" key="11">
    <source>
        <dbReference type="Proteomes" id="UP000294364"/>
    </source>
</evidence>
<feature type="transmembrane region" description="Helical" evidence="8">
    <location>
        <begin position="328"/>
        <end position="348"/>
    </location>
</feature>
<feature type="transmembrane region" description="Helical" evidence="8">
    <location>
        <begin position="258"/>
        <end position="279"/>
    </location>
</feature>
<feature type="transmembrane region" description="Helical" evidence="8">
    <location>
        <begin position="354"/>
        <end position="377"/>
    </location>
</feature>
<dbReference type="Proteomes" id="UP000294364">
    <property type="component" value="Chromosome"/>
</dbReference>
<dbReference type="OrthoDB" id="3690818at2"/>
<protein>
    <submittedName>
        <fullName evidence="10">Proline/betaine transporter, partial</fullName>
    </submittedName>
</protein>
<evidence type="ECO:0000256" key="2">
    <source>
        <dbReference type="ARBA" id="ARBA00022448"/>
    </source>
</evidence>
<evidence type="ECO:0000313" key="10">
    <source>
        <dbReference type="EMBL" id="VFP78931.1"/>
    </source>
</evidence>
<dbReference type="FunFam" id="1.20.1250.20:FF:000001">
    <property type="entry name" value="Dicarboxylate MFS transporter"/>
    <property type="match status" value="1"/>
</dbReference>
<dbReference type="NCBIfam" id="NF007927">
    <property type="entry name" value="PRK10642.1"/>
    <property type="match status" value="1"/>
</dbReference>
<evidence type="ECO:0000256" key="5">
    <source>
        <dbReference type="ARBA" id="ARBA00022847"/>
    </source>
</evidence>
<dbReference type="InterPro" id="IPR020846">
    <property type="entry name" value="MFS_dom"/>
</dbReference>
<feature type="transmembrane region" description="Helical" evidence="8">
    <location>
        <begin position="67"/>
        <end position="87"/>
    </location>
</feature>
<evidence type="ECO:0000256" key="4">
    <source>
        <dbReference type="ARBA" id="ARBA00022692"/>
    </source>
</evidence>